<evidence type="ECO:0000313" key="5">
    <source>
        <dbReference type="EMBL" id="KAG5458064.1"/>
    </source>
</evidence>
<feature type="compositionally biased region" description="Low complexity" evidence="3">
    <location>
        <begin position="353"/>
        <end position="362"/>
    </location>
</feature>
<dbReference type="GO" id="GO:0006325">
    <property type="term" value="P:chromatin organization"/>
    <property type="evidence" value="ECO:0007669"/>
    <property type="project" value="UniProtKB-ARBA"/>
</dbReference>
<feature type="compositionally biased region" description="Low complexity" evidence="3">
    <location>
        <begin position="566"/>
        <end position="577"/>
    </location>
</feature>
<dbReference type="SMART" id="SM00297">
    <property type="entry name" value="BROMO"/>
    <property type="match status" value="1"/>
</dbReference>
<feature type="compositionally biased region" description="Pro residues" evidence="3">
    <location>
        <begin position="694"/>
        <end position="705"/>
    </location>
</feature>
<keyword evidence="6" id="KW-1185">Reference proteome</keyword>
<dbReference type="PROSITE" id="PS50014">
    <property type="entry name" value="BROMODOMAIN_2"/>
    <property type="match status" value="1"/>
</dbReference>
<accession>A0A8H8DGT8</accession>
<feature type="region of interest" description="Disordered" evidence="3">
    <location>
        <begin position="353"/>
        <end position="622"/>
    </location>
</feature>
<dbReference type="PRINTS" id="PR00503">
    <property type="entry name" value="BROMODOMAIN"/>
</dbReference>
<evidence type="ECO:0000256" key="3">
    <source>
        <dbReference type="SAM" id="MobiDB-lite"/>
    </source>
</evidence>
<sequence>MDHGGKVAPGPLYAHVRGRELAGCVQDDERVSDRQGPEVLLARGEPLLSQLNWTTGTKCNLTDVCDCSAVTLLNTRAGETRQNCERQYTSVLLQLDESPQNFSLGLPPNNFGKWQTTRCVEIDPRLDLLRRRARPSRSPPVVRITRNLRLNRIAELRSAIEEDERTLRNLASDLSDIKQGRWDDRLPQPSSAEPSQPATLQANKARAEDAAMERNEPPIDVGKALTEDNGGGAKEDITEEAVAVTDSDAVKKRSAQDADVEIAAAERDRWKAELPKQVDEETRGTRHAEKERLLDAHVGAGGASGEQLTPAVANTPDEHAATASAAAANGDDERASASKPAAARIVHLDLAAAAAGKGAETAGGEERARNERAEGQREGAPAVLGEYLTRSRKRSLSLSVDALPKTPADVVDGSTDELPHPEPRGVAPGKLSTALSPASPRKKSRSKAPSTKAQLPELLPARRSSPSPPADAIRDFPVSPARSSPARRASSPRRPNAKSPKAASSTSKAWRSPSASDARLSEGSPDAEWSAEWPASRHAPADATSEAAASVSTGDETPPPVLSPQTTTPTDKTTAAANGAENPKSPGAGEPRRAEDAGDRSSPKKRTQSAQAGGAARSSNFDRDRVKKWKKLILPIWSRVADHRHGPMFMHPVKEKEVPGYYEAVRRPMTLTDVKKRVTSGVGGFVFSETCFRQPPPSPHTIPPSRPKKRKNSRKRKILKSLFTAILFFGPSRYAQKKKKKAITSTAEFHRDVLQVFANALMFNKDNSEVYRMAAELHHDARRTILQHVQTERAVHRRDAGGGCSRRTSVSVCSEGKQEWLRRCFLFFFFLVLPRPPPPFPFFA</sequence>
<feature type="compositionally biased region" description="Low complexity" evidence="3">
    <location>
        <begin position="608"/>
        <end position="619"/>
    </location>
</feature>
<evidence type="ECO:0000256" key="2">
    <source>
        <dbReference type="PROSITE-ProRule" id="PRU00035"/>
    </source>
</evidence>
<feature type="compositionally biased region" description="Basic and acidic residues" evidence="3">
    <location>
        <begin position="364"/>
        <end position="377"/>
    </location>
</feature>
<dbReference type="EMBL" id="JAEFCI010009032">
    <property type="protein sequence ID" value="KAG5458064.1"/>
    <property type="molecule type" value="Genomic_DNA"/>
</dbReference>
<organism evidence="5 6">
    <name type="scientific">Olpidium bornovanus</name>
    <dbReference type="NCBI Taxonomy" id="278681"/>
    <lineage>
        <taxon>Eukaryota</taxon>
        <taxon>Fungi</taxon>
        <taxon>Fungi incertae sedis</taxon>
        <taxon>Olpidiomycota</taxon>
        <taxon>Olpidiomycotina</taxon>
        <taxon>Olpidiomycetes</taxon>
        <taxon>Olpidiales</taxon>
        <taxon>Olpidiaceae</taxon>
        <taxon>Olpidium</taxon>
    </lineage>
</organism>
<evidence type="ECO:0000256" key="1">
    <source>
        <dbReference type="ARBA" id="ARBA00023117"/>
    </source>
</evidence>
<keyword evidence="1 2" id="KW-0103">Bromodomain</keyword>
<comment type="caution">
    <text evidence="5">The sequence shown here is derived from an EMBL/GenBank/DDBJ whole genome shotgun (WGS) entry which is preliminary data.</text>
</comment>
<feature type="domain" description="Bromo" evidence="4">
    <location>
        <begin position="641"/>
        <end position="771"/>
    </location>
</feature>
<feature type="compositionally biased region" description="Basic and acidic residues" evidence="3">
    <location>
        <begin position="275"/>
        <end position="295"/>
    </location>
</feature>
<feature type="region of interest" description="Disordered" evidence="3">
    <location>
        <begin position="275"/>
        <end position="340"/>
    </location>
</feature>
<protein>
    <recommendedName>
        <fullName evidence="4">Bromo domain-containing protein</fullName>
    </recommendedName>
</protein>
<feature type="compositionally biased region" description="Low complexity" evidence="3">
    <location>
        <begin position="447"/>
        <end position="465"/>
    </location>
</feature>
<evidence type="ECO:0000259" key="4">
    <source>
        <dbReference type="PROSITE" id="PS50014"/>
    </source>
</evidence>
<dbReference type="GO" id="GO:0035267">
    <property type="term" value="C:NuA4 histone acetyltransferase complex"/>
    <property type="evidence" value="ECO:0007669"/>
    <property type="project" value="TreeGrafter"/>
</dbReference>
<dbReference type="Proteomes" id="UP000673691">
    <property type="component" value="Unassembled WGS sequence"/>
</dbReference>
<dbReference type="PANTHER" id="PTHR15398:SF4">
    <property type="entry name" value="BROMODOMAIN-CONTAINING PROTEIN 8 ISOFORM X1"/>
    <property type="match status" value="1"/>
</dbReference>
<dbReference type="AlphaFoldDB" id="A0A8H8DGT8"/>
<feature type="compositionally biased region" description="Basic and acidic residues" evidence="3">
    <location>
        <begin position="590"/>
        <end position="602"/>
    </location>
</feature>
<dbReference type="OrthoDB" id="1742084at2759"/>
<feature type="compositionally biased region" description="Low complexity" evidence="3">
    <location>
        <begin position="477"/>
        <end position="509"/>
    </location>
</feature>
<dbReference type="Gene3D" id="1.20.920.10">
    <property type="entry name" value="Bromodomain-like"/>
    <property type="match status" value="1"/>
</dbReference>
<dbReference type="Pfam" id="PF00439">
    <property type="entry name" value="Bromodomain"/>
    <property type="match status" value="2"/>
</dbReference>
<dbReference type="SUPFAM" id="SSF47370">
    <property type="entry name" value="Bromodomain"/>
    <property type="match status" value="1"/>
</dbReference>
<dbReference type="PANTHER" id="PTHR15398">
    <property type="entry name" value="BROMODOMAIN-CONTAINING PROTEIN 8"/>
    <property type="match status" value="1"/>
</dbReference>
<reference evidence="5 6" key="1">
    <citation type="journal article" name="Sci. Rep.">
        <title>Genome-scale phylogenetic analyses confirm Olpidium as the closest living zoosporic fungus to the non-flagellated, terrestrial fungi.</title>
        <authorList>
            <person name="Chang Y."/>
            <person name="Rochon D."/>
            <person name="Sekimoto S."/>
            <person name="Wang Y."/>
            <person name="Chovatia M."/>
            <person name="Sandor L."/>
            <person name="Salamov A."/>
            <person name="Grigoriev I.V."/>
            <person name="Stajich J.E."/>
            <person name="Spatafora J.W."/>
        </authorList>
    </citation>
    <scope>NUCLEOTIDE SEQUENCE [LARGE SCALE GENOMIC DNA]</scope>
    <source>
        <strain evidence="5">S191</strain>
    </source>
</reference>
<dbReference type="InterPro" id="IPR001487">
    <property type="entry name" value="Bromodomain"/>
</dbReference>
<feature type="region of interest" description="Disordered" evidence="3">
    <location>
        <begin position="179"/>
        <end position="239"/>
    </location>
</feature>
<gene>
    <name evidence="5" type="ORF">BJ554DRAFT_1790</name>
</gene>
<proteinExistence type="predicted"/>
<dbReference type="InterPro" id="IPR036427">
    <property type="entry name" value="Bromodomain-like_sf"/>
</dbReference>
<feature type="compositionally biased region" description="Low complexity" evidence="3">
    <location>
        <begin position="541"/>
        <end position="552"/>
    </location>
</feature>
<feature type="compositionally biased region" description="Low complexity" evidence="3">
    <location>
        <begin position="187"/>
        <end position="198"/>
    </location>
</feature>
<feature type="compositionally biased region" description="Basic and acidic residues" evidence="3">
    <location>
        <begin position="205"/>
        <end position="217"/>
    </location>
</feature>
<name>A0A8H8DGT8_9FUNG</name>
<feature type="region of interest" description="Disordered" evidence="3">
    <location>
        <begin position="690"/>
        <end position="714"/>
    </location>
</feature>
<evidence type="ECO:0000313" key="6">
    <source>
        <dbReference type="Proteomes" id="UP000673691"/>
    </source>
</evidence>